<feature type="transmembrane region" description="Helical" evidence="1">
    <location>
        <begin position="128"/>
        <end position="147"/>
    </location>
</feature>
<evidence type="ECO:0000313" key="3">
    <source>
        <dbReference type="Proteomes" id="UP000002154"/>
    </source>
</evidence>
<dbReference type="EMBL" id="CP000903">
    <property type="protein sequence ID" value="ABY44444.1"/>
    <property type="molecule type" value="Genomic_DNA"/>
</dbReference>
<dbReference type="KEGG" id="bwe:BcerKBAB4_3268"/>
<organism evidence="2 3">
    <name type="scientific">Bacillus mycoides (strain KBAB4)</name>
    <name type="common">Bacillus weihenstephanensis</name>
    <dbReference type="NCBI Taxonomy" id="315730"/>
    <lineage>
        <taxon>Bacteria</taxon>
        <taxon>Bacillati</taxon>
        <taxon>Bacillota</taxon>
        <taxon>Bacilli</taxon>
        <taxon>Bacillales</taxon>
        <taxon>Bacillaceae</taxon>
        <taxon>Bacillus</taxon>
        <taxon>Bacillus cereus group</taxon>
    </lineage>
</organism>
<dbReference type="eggNOG" id="ENOG50331PB">
    <property type="taxonomic scope" value="Bacteria"/>
</dbReference>
<evidence type="ECO:0000313" key="2">
    <source>
        <dbReference type="EMBL" id="ABY44444.1"/>
    </source>
</evidence>
<name>A9VNS9_BACMK</name>
<keyword evidence="1" id="KW-0812">Transmembrane</keyword>
<sequence length="148" mass="15308">MHRKRCYDTCQRYFGKVVRIEDRDGRIHLGKIIDVTNDSVWIEPMQQRSSFDTGFGYYNAYSNGGCDICGGISRCDNCGFGCGGGFDGGFSGCGCGGRGCGGCGGGGWGGGGWGGGGWGGGGWGGGGWGLELGFGFIFGITLAALFFI</sequence>
<evidence type="ECO:0000256" key="1">
    <source>
        <dbReference type="SAM" id="Phobius"/>
    </source>
</evidence>
<dbReference type="AlphaFoldDB" id="A9VNS9"/>
<keyword evidence="1" id="KW-1133">Transmembrane helix</keyword>
<dbReference type="Proteomes" id="UP000002154">
    <property type="component" value="Chromosome"/>
</dbReference>
<dbReference type="HOGENOM" id="CLU_154378_0_0_9"/>
<accession>A9VNS9</accession>
<dbReference type="RefSeq" id="WP_012261384.1">
    <property type="nucleotide sequence ID" value="NC_010184.1"/>
</dbReference>
<gene>
    <name evidence="2" type="ordered locus">BcerKBAB4_3268</name>
</gene>
<reference evidence="2 3" key="1">
    <citation type="journal article" date="2008" name="Chem. Biol. Interact.">
        <title>Extending the Bacillus cereus group genomics to putative food-borne pathogens of different toxicity.</title>
        <authorList>
            <person name="Lapidus A."/>
            <person name="Goltsman E."/>
            <person name="Auger S."/>
            <person name="Galleron N."/>
            <person name="Segurens B."/>
            <person name="Dossat C."/>
            <person name="Land M.L."/>
            <person name="Broussolle V."/>
            <person name="Brillard J."/>
            <person name="Guinebretiere M.H."/>
            <person name="Sanchis V."/>
            <person name="Nguen-The C."/>
            <person name="Lereclus D."/>
            <person name="Richardson P."/>
            <person name="Wincker P."/>
            <person name="Weissenbach J."/>
            <person name="Ehrlich S.D."/>
            <person name="Sorokin A."/>
        </authorList>
    </citation>
    <scope>NUCLEOTIDE SEQUENCE [LARGE SCALE GENOMIC DNA]</scope>
    <source>
        <strain evidence="2 3">KBAB4</strain>
    </source>
</reference>
<proteinExistence type="predicted"/>
<keyword evidence="1" id="KW-0472">Membrane</keyword>
<protein>
    <submittedName>
        <fullName evidence="2">Uncharacterized protein</fullName>
    </submittedName>
</protein>